<proteinExistence type="predicted"/>
<reference evidence="1" key="1">
    <citation type="submission" date="2017-05" db="UniProtKB">
        <authorList>
            <consortium name="EnsemblMetazoa"/>
        </authorList>
    </citation>
    <scope>IDENTIFICATION</scope>
</reference>
<evidence type="ECO:0000313" key="1">
    <source>
        <dbReference type="EnsemblMetazoa" id="Aqu2.1.32455_001"/>
    </source>
</evidence>
<organism evidence="1">
    <name type="scientific">Amphimedon queenslandica</name>
    <name type="common">Sponge</name>
    <dbReference type="NCBI Taxonomy" id="400682"/>
    <lineage>
        <taxon>Eukaryota</taxon>
        <taxon>Metazoa</taxon>
        <taxon>Porifera</taxon>
        <taxon>Demospongiae</taxon>
        <taxon>Heteroscleromorpha</taxon>
        <taxon>Haplosclerida</taxon>
        <taxon>Niphatidae</taxon>
        <taxon>Amphimedon</taxon>
    </lineage>
</organism>
<dbReference type="AlphaFoldDB" id="A0A1X7UWV2"/>
<dbReference type="InParanoid" id="A0A1X7UWV2"/>
<dbReference type="EnsemblMetazoa" id="Aqu2.1.32455_001">
    <property type="protein sequence ID" value="Aqu2.1.32455_001"/>
    <property type="gene ID" value="Aqu2.1.32455"/>
</dbReference>
<sequence length="71" mass="7860">MGTVEAICYKETTLHLPVAVMERFDHYTGPTVHDRTVPITPVGRNWSPSSGQCSGLQLSLKLAWAVNIYKS</sequence>
<accession>A0A1X7UWV2</accession>
<protein>
    <submittedName>
        <fullName evidence="1">Uncharacterized protein</fullName>
    </submittedName>
</protein>
<name>A0A1X7UWV2_AMPQE</name>